<reference evidence="8" key="4">
    <citation type="submission" date="2024-05" db="EMBL/GenBank/DDBJ databases">
        <authorList>
            <person name="Sun Q."/>
            <person name="Zhou Y."/>
        </authorList>
    </citation>
    <scope>NUCLEOTIDE SEQUENCE</scope>
    <source>
        <strain evidence="8">CGMCC 1.18437</strain>
    </source>
</reference>
<dbReference type="InterPro" id="IPR050131">
    <property type="entry name" value="Peptidase_S8_subtilisin-like"/>
</dbReference>
<proteinExistence type="inferred from homology"/>
<evidence type="ECO:0000256" key="3">
    <source>
        <dbReference type="ARBA" id="ARBA00022801"/>
    </source>
</evidence>
<evidence type="ECO:0000259" key="7">
    <source>
        <dbReference type="Pfam" id="PF00082"/>
    </source>
</evidence>
<dbReference type="PRINTS" id="PR00723">
    <property type="entry name" value="SUBTILISIN"/>
</dbReference>
<keyword evidence="2 5" id="KW-0645">Protease</keyword>
<reference evidence="9 10" key="3">
    <citation type="submission" date="2020-08" db="EMBL/GenBank/DDBJ databases">
        <title>Genomic Encyclopedia of Type Strains, Phase IV (KMG-IV): sequencing the most valuable type-strain genomes for metagenomic binning, comparative biology and taxonomic classification.</title>
        <authorList>
            <person name="Goeker M."/>
        </authorList>
    </citation>
    <scope>NUCLEOTIDE SEQUENCE [LARGE SCALE GENOMIC DNA]</scope>
    <source>
        <strain evidence="9 10">DSM 27521</strain>
    </source>
</reference>
<reference evidence="8" key="1">
    <citation type="journal article" date="2014" name="Int. J. Syst. Evol. Microbiol.">
        <title>Complete genome of a new Firmicutes species belonging to the dominant human colonic microbiota ('Ruminococcus bicirculans') reveals two chromosomes and a selective capacity to utilize plant glucans.</title>
        <authorList>
            <consortium name="NISC Comparative Sequencing Program"/>
            <person name="Wegmann U."/>
            <person name="Louis P."/>
            <person name="Goesmann A."/>
            <person name="Henrissat B."/>
            <person name="Duncan S.H."/>
            <person name="Flint H.J."/>
        </authorList>
    </citation>
    <scope>NUCLEOTIDE SEQUENCE</scope>
    <source>
        <strain evidence="8">CGMCC 1.18437</strain>
    </source>
</reference>
<protein>
    <submittedName>
        <fullName evidence="9">Subtilisin family serine protease</fullName>
    </submittedName>
</protein>
<dbReference type="Proteomes" id="UP000539473">
    <property type="component" value="Unassembled WGS sequence"/>
</dbReference>
<dbReference type="InterPro" id="IPR000209">
    <property type="entry name" value="Peptidase_S8/S53_dom"/>
</dbReference>
<keyword evidence="11" id="KW-1185">Reference proteome</keyword>
<accession>A0A7W8NSP1</accession>
<dbReference type="InterPro" id="IPR036852">
    <property type="entry name" value="Peptidase_S8/S53_dom_sf"/>
</dbReference>
<dbReference type="Gene3D" id="3.40.50.200">
    <property type="entry name" value="Peptidase S8/S53 domain"/>
    <property type="match status" value="1"/>
</dbReference>
<keyword evidence="4 5" id="KW-0720">Serine protease</keyword>
<feature type="active site" description="Charge relay system" evidence="5">
    <location>
        <position position="150"/>
    </location>
</feature>
<dbReference type="PROSITE" id="PS51892">
    <property type="entry name" value="SUBTILASE"/>
    <property type="match status" value="1"/>
</dbReference>
<dbReference type="GO" id="GO:0004252">
    <property type="term" value="F:serine-type endopeptidase activity"/>
    <property type="evidence" value="ECO:0007669"/>
    <property type="project" value="UniProtKB-UniRule"/>
</dbReference>
<dbReference type="AlphaFoldDB" id="A0A7W8NSP1"/>
<dbReference type="PANTHER" id="PTHR43806:SF11">
    <property type="entry name" value="CEREVISIN-RELATED"/>
    <property type="match status" value="1"/>
</dbReference>
<gene>
    <name evidence="8" type="ORF">GCM10017781_45550</name>
    <name evidence="9" type="ORF">HNQ07_004675</name>
</gene>
<dbReference type="RefSeq" id="WP_184116246.1">
    <property type="nucleotide sequence ID" value="NZ_BNAJ01000021.1"/>
</dbReference>
<evidence type="ECO:0000313" key="8">
    <source>
        <dbReference type="EMBL" id="GHF64584.1"/>
    </source>
</evidence>
<evidence type="ECO:0000313" key="11">
    <source>
        <dbReference type="Proteomes" id="UP000619376"/>
    </source>
</evidence>
<evidence type="ECO:0000313" key="10">
    <source>
        <dbReference type="Proteomes" id="UP000539473"/>
    </source>
</evidence>
<dbReference type="PROSITE" id="PS51257">
    <property type="entry name" value="PROKAR_LIPOPROTEIN"/>
    <property type="match status" value="1"/>
</dbReference>
<evidence type="ECO:0000256" key="4">
    <source>
        <dbReference type="ARBA" id="ARBA00022825"/>
    </source>
</evidence>
<feature type="chain" id="PRO_5031233602" evidence="6">
    <location>
        <begin position="18"/>
        <end position="369"/>
    </location>
</feature>
<evidence type="ECO:0000256" key="2">
    <source>
        <dbReference type="ARBA" id="ARBA00022670"/>
    </source>
</evidence>
<comment type="caution">
    <text evidence="9">The sequence shown here is derived from an EMBL/GenBank/DDBJ whole genome shotgun (WGS) entry which is preliminary data.</text>
</comment>
<dbReference type="Proteomes" id="UP000619376">
    <property type="component" value="Unassembled WGS sequence"/>
</dbReference>
<dbReference type="SUPFAM" id="SSF52743">
    <property type="entry name" value="Subtilisin-like"/>
    <property type="match status" value="1"/>
</dbReference>
<dbReference type="InterPro" id="IPR023827">
    <property type="entry name" value="Peptidase_S8_Asp-AS"/>
</dbReference>
<dbReference type="GO" id="GO:0006508">
    <property type="term" value="P:proteolysis"/>
    <property type="evidence" value="ECO:0007669"/>
    <property type="project" value="UniProtKB-KW"/>
</dbReference>
<feature type="domain" description="Peptidase S8/S53" evidence="7">
    <location>
        <begin position="98"/>
        <end position="317"/>
    </location>
</feature>
<dbReference type="EMBL" id="BNAJ01000021">
    <property type="protein sequence ID" value="GHF64584.1"/>
    <property type="molecule type" value="Genomic_DNA"/>
</dbReference>
<evidence type="ECO:0000256" key="6">
    <source>
        <dbReference type="SAM" id="SignalP"/>
    </source>
</evidence>
<feature type="signal peptide" evidence="6">
    <location>
        <begin position="1"/>
        <end position="17"/>
    </location>
</feature>
<keyword evidence="6" id="KW-0732">Signal</keyword>
<reference evidence="11" key="2">
    <citation type="journal article" date="2019" name="Int. J. Syst. Evol. Microbiol.">
        <title>The Global Catalogue of Microorganisms (GCM) 10K type strain sequencing project: providing services to taxonomists for standard genome sequencing and annotation.</title>
        <authorList>
            <consortium name="The Broad Institute Genomics Platform"/>
            <consortium name="The Broad Institute Genome Sequencing Center for Infectious Disease"/>
            <person name="Wu L."/>
            <person name="Ma J."/>
        </authorList>
    </citation>
    <scope>NUCLEOTIDE SEQUENCE [LARGE SCALE GENOMIC DNA]</scope>
    <source>
        <strain evidence="11">CGMCC 1.18437</strain>
    </source>
</reference>
<evidence type="ECO:0000256" key="5">
    <source>
        <dbReference type="PROSITE-ProRule" id="PRU01240"/>
    </source>
</evidence>
<dbReference type="PANTHER" id="PTHR43806">
    <property type="entry name" value="PEPTIDASE S8"/>
    <property type="match status" value="1"/>
</dbReference>
<dbReference type="PROSITE" id="PS00136">
    <property type="entry name" value="SUBTILASE_ASP"/>
    <property type="match status" value="1"/>
</dbReference>
<feature type="active site" description="Charge relay system" evidence="5">
    <location>
        <position position="302"/>
    </location>
</feature>
<sequence length="369" mass="37915">MKPFSSLLLATTVTLLAACNATPTTPISLHPQALSDTIKDAETSGRIGAWVRGRIAAWVRGQVASTRPDGVSNTFTENMPAWNLIHLKEAQALAPNLGQGVVVAVVDTGIDLAHPAFQGHLSDPSTWRDVVNQDADPSEMPTAYNADYGHGTAVAGVILQIAPNARIMPVRAMTADGSGLVTDLAAGVDWAASHGAQVINVSAASGVDTALSDAIIRATAKGIYVTMAAGNDATNRVSYPGRRAVQDTGALGQYAMNAGAVNADRTLASWSNYGNLLELSAPGVDIATPLPGGGYGLASGTSFSTPVLSGTLALALGQPYKTAYKGQLAAQMDKTGSDLAPYNRSLYVGAMNPLGSGLLDAGAFLKSIQ</sequence>
<dbReference type="InterPro" id="IPR015500">
    <property type="entry name" value="Peptidase_S8_subtilisin-rel"/>
</dbReference>
<organism evidence="9 10">
    <name type="scientific">Deinococcus metalli</name>
    <dbReference type="NCBI Taxonomy" id="1141878"/>
    <lineage>
        <taxon>Bacteria</taxon>
        <taxon>Thermotogati</taxon>
        <taxon>Deinococcota</taxon>
        <taxon>Deinococci</taxon>
        <taxon>Deinococcales</taxon>
        <taxon>Deinococcaceae</taxon>
        <taxon>Deinococcus</taxon>
    </lineage>
</organism>
<keyword evidence="3 5" id="KW-0378">Hydrolase</keyword>
<dbReference type="Pfam" id="PF00082">
    <property type="entry name" value="Peptidase_S8"/>
    <property type="match status" value="1"/>
</dbReference>
<feature type="active site" description="Charge relay system" evidence="5">
    <location>
        <position position="107"/>
    </location>
</feature>
<dbReference type="EMBL" id="JACHFK010000022">
    <property type="protein sequence ID" value="MBB5379160.1"/>
    <property type="molecule type" value="Genomic_DNA"/>
</dbReference>
<comment type="similarity">
    <text evidence="1 5">Belongs to the peptidase S8 family.</text>
</comment>
<name>A0A7W8NSP1_9DEIO</name>
<evidence type="ECO:0000313" key="9">
    <source>
        <dbReference type="EMBL" id="MBB5379160.1"/>
    </source>
</evidence>
<evidence type="ECO:0000256" key="1">
    <source>
        <dbReference type="ARBA" id="ARBA00011073"/>
    </source>
</evidence>